<evidence type="ECO:0000313" key="2">
    <source>
        <dbReference type="EMBL" id="KAL2346743.1"/>
    </source>
</evidence>
<dbReference type="EMBL" id="JBGMDY010000001">
    <property type="protein sequence ID" value="KAL2346743.1"/>
    <property type="molecule type" value="Genomic_DNA"/>
</dbReference>
<dbReference type="PANTHER" id="PTHR31170">
    <property type="entry name" value="BNAC04G53230D PROTEIN"/>
    <property type="match status" value="1"/>
</dbReference>
<evidence type="ECO:0000313" key="3">
    <source>
        <dbReference type="Proteomes" id="UP001603857"/>
    </source>
</evidence>
<dbReference type="InterPro" id="IPR004158">
    <property type="entry name" value="DUF247_pln"/>
</dbReference>
<protein>
    <submittedName>
        <fullName evidence="2">Uncharacterized protein</fullName>
    </submittedName>
</protein>
<dbReference type="Proteomes" id="UP001603857">
    <property type="component" value="Unassembled WGS sequence"/>
</dbReference>
<gene>
    <name evidence="2" type="ORF">Fmac_000743</name>
</gene>
<dbReference type="Pfam" id="PF03140">
    <property type="entry name" value="DUF247"/>
    <property type="match status" value="1"/>
</dbReference>
<dbReference type="PANTHER" id="PTHR31170:SF23">
    <property type="match status" value="1"/>
</dbReference>
<dbReference type="AlphaFoldDB" id="A0ABD1NGQ7"/>
<feature type="transmembrane region" description="Helical" evidence="1">
    <location>
        <begin position="399"/>
        <end position="420"/>
    </location>
</feature>
<proteinExistence type="predicted"/>
<keyword evidence="1" id="KW-0812">Transmembrane</keyword>
<keyword evidence="3" id="KW-1185">Reference proteome</keyword>
<organism evidence="2 3">
    <name type="scientific">Flemingia macrophylla</name>
    <dbReference type="NCBI Taxonomy" id="520843"/>
    <lineage>
        <taxon>Eukaryota</taxon>
        <taxon>Viridiplantae</taxon>
        <taxon>Streptophyta</taxon>
        <taxon>Embryophyta</taxon>
        <taxon>Tracheophyta</taxon>
        <taxon>Spermatophyta</taxon>
        <taxon>Magnoliopsida</taxon>
        <taxon>eudicotyledons</taxon>
        <taxon>Gunneridae</taxon>
        <taxon>Pentapetalae</taxon>
        <taxon>rosids</taxon>
        <taxon>fabids</taxon>
        <taxon>Fabales</taxon>
        <taxon>Fabaceae</taxon>
        <taxon>Papilionoideae</taxon>
        <taxon>50 kb inversion clade</taxon>
        <taxon>NPAAA clade</taxon>
        <taxon>indigoferoid/millettioid clade</taxon>
        <taxon>Phaseoleae</taxon>
        <taxon>Flemingia</taxon>
    </lineage>
</organism>
<evidence type="ECO:0000256" key="1">
    <source>
        <dbReference type="SAM" id="Phobius"/>
    </source>
</evidence>
<reference evidence="2 3" key="1">
    <citation type="submission" date="2024-08" db="EMBL/GenBank/DDBJ databases">
        <title>Insights into the chromosomal genome structure of Flemingia macrophylla.</title>
        <authorList>
            <person name="Ding Y."/>
            <person name="Zhao Y."/>
            <person name="Bi W."/>
            <person name="Wu M."/>
            <person name="Zhao G."/>
            <person name="Gong Y."/>
            <person name="Li W."/>
            <person name="Zhang P."/>
        </authorList>
    </citation>
    <scope>NUCLEOTIDE SEQUENCE [LARGE SCALE GENOMIC DNA]</scope>
    <source>
        <strain evidence="2">DYQJB</strain>
        <tissue evidence="2">Leaf</tissue>
    </source>
</reference>
<name>A0ABD1NGQ7_9FABA</name>
<keyword evidence="1" id="KW-1133">Transmembrane helix</keyword>
<comment type="caution">
    <text evidence="2">The sequence shown here is derived from an EMBL/GenBank/DDBJ whole genome shotgun (WGS) entry which is preliminary data.</text>
</comment>
<accession>A0ABD1NGQ7</accession>
<keyword evidence="1" id="KW-0472">Membrane</keyword>
<sequence>MMHAIDIIDAMLEGAEAPVTVECCIYKVPFDIRRLKAGAYTPKVVSIGPFHHNRHPRLQNMERHKLNYCKAFLQRTNTTSDTWIRYIEAVENNVRRCYSEPLDFSKEELVTIIFVDSGFILELFCRTGEEEENENWSNDDLYLSTPWLDSSIRQDLWLLENQLPFFVLHQLFNKSSNRTPNDNLFVLLTVNYFGYYHSYSEGRFIHDSNIRHFTDLLRTFHLQHPPQTRPPRTVEGQLVPHPPSASELSEAGVRFKVNKKSKCLLDVLFSGRILKIPQLKVEDRTEILFRNMVALEQCHYPYFSYITDYVVFLDFLVNTSKDVDILVQEGVLLNWLGDADSVANMFNGLCQNVVHPNVSWPYFDNARDLNAFCRNRWNILLSTLRLDYCKTPWKTAATIGGIFLLFLSFVQTLCSVVQVIQQ</sequence>